<protein>
    <submittedName>
        <fullName evidence="1 2">Acyl-CoA dehydrogenase</fullName>
    </submittedName>
</protein>
<proteinExistence type="predicted"/>
<reference evidence="1 3" key="1">
    <citation type="journal article" date="2014" name="BMC Genomics">
        <title>Genome sequence of Anopheles sinensis provides insight into genetics basis of mosquito competence for malaria parasites.</title>
        <authorList>
            <person name="Zhou D."/>
            <person name="Zhang D."/>
            <person name="Ding G."/>
            <person name="Shi L."/>
            <person name="Hou Q."/>
            <person name="Ye Y."/>
            <person name="Xu Y."/>
            <person name="Zhou H."/>
            <person name="Xiong C."/>
            <person name="Li S."/>
            <person name="Yu J."/>
            <person name="Hong S."/>
            <person name="Yu X."/>
            <person name="Zou P."/>
            <person name="Chen C."/>
            <person name="Chang X."/>
            <person name="Wang W."/>
            <person name="Lv Y."/>
            <person name="Sun Y."/>
            <person name="Ma L."/>
            <person name="Shen B."/>
            <person name="Zhu C."/>
        </authorList>
    </citation>
    <scope>NUCLEOTIDE SEQUENCE [LARGE SCALE GENOMIC DNA]</scope>
</reference>
<evidence type="ECO:0000313" key="3">
    <source>
        <dbReference type="Proteomes" id="UP000030765"/>
    </source>
</evidence>
<dbReference type="EMBL" id="KE525014">
    <property type="protein sequence ID" value="KFB40441.1"/>
    <property type="molecule type" value="Genomic_DNA"/>
</dbReference>
<evidence type="ECO:0000313" key="2">
    <source>
        <dbReference type="EnsemblMetazoa" id="ASIC007920-PA"/>
    </source>
</evidence>
<name>A0A084VR47_ANOSI</name>
<evidence type="ECO:0000313" key="1">
    <source>
        <dbReference type="EMBL" id="KFB40441.1"/>
    </source>
</evidence>
<gene>
    <name evidence="1" type="ORF">ZHAS_00007920</name>
</gene>
<dbReference type="EnsemblMetazoa" id="ASIC007920-RA">
    <property type="protein sequence ID" value="ASIC007920-PA"/>
    <property type="gene ID" value="ASIC007920"/>
</dbReference>
<dbReference type="VEuPathDB" id="VectorBase:ASIC007920"/>
<dbReference type="Proteomes" id="UP000030765">
    <property type="component" value="Unassembled WGS sequence"/>
</dbReference>
<organism evidence="1">
    <name type="scientific">Anopheles sinensis</name>
    <name type="common">Mosquito</name>
    <dbReference type="NCBI Taxonomy" id="74873"/>
    <lineage>
        <taxon>Eukaryota</taxon>
        <taxon>Metazoa</taxon>
        <taxon>Ecdysozoa</taxon>
        <taxon>Arthropoda</taxon>
        <taxon>Hexapoda</taxon>
        <taxon>Insecta</taxon>
        <taxon>Pterygota</taxon>
        <taxon>Neoptera</taxon>
        <taxon>Endopterygota</taxon>
        <taxon>Diptera</taxon>
        <taxon>Nematocera</taxon>
        <taxon>Culicoidea</taxon>
        <taxon>Culicidae</taxon>
        <taxon>Anophelinae</taxon>
        <taxon>Anopheles</taxon>
    </lineage>
</organism>
<dbReference type="AlphaFoldDB" id="A0A084VR47"/>
<sequence>MSPRRRPTVRISKHFLAQNPTTFTFLRAVVLAETMSSDPVVHRSLPFAHDTIYCAAVSSKFSVQTKAIRADEGKAHRH</sequence>
<accession>A0A084VR47</accession>
<keyword evidence="3" id="KW-1185">Reference proteome</keyword>
<dbReference type="EMBL" id="ATLV01015458">
    <property type="status" value="NOT_ANNOTATED_CDS"/>
    <property type="molecule type" value="Genomic_DNA"/>
</dbReference>
<reference evidence="2" key="2">
    <citation type="submission" date="2020-05" db="UniProtKB">
        <authorList>
            <consortium name="EnsemblMetazoa"/>
        </authorList>
    </citation>
    <scope>IDENTIFICATION</scope>
</reference>